<dbReference type="EMBL" id="JAWJWF010000046">
    <property type="protein sequence ID" value="KAK6624124.1"/>
    <property type="molecule type" value="Genomic_DNA"/>
</dbReference>
<evidence type="ECO:0000256" key="1">
    <source>
        <dbReference type="ARBA" id="ARBA00004496"/>
    </source>
</evidence>
<dbReference type="CDD" id="cd23359">
    <property type="entry name" value="beta-trefoil_singed_rpt4"/>
    <property type="match status" value="1"/>
</dbReference>
<accession>A0ABR1AQ95</accession>
<evidence type="ECO:0000256" key="3">
    <source>
        <dbReference type="ARBA" id="ARBA00023203"/>
    </source>
</evidence>
<dbReference type="Proteomes" id="UP001359485">
    <property type="component" value="Unassembled WGS sequence"/>
</dbReference>
<comment type="caution">
    <text evidence="6">The sequence shown here is derived from an EMBL/GenBank/DDBJ whole genome shotgun (WGS) entry which is preliminary data.</text>
</comment>
<evidence type="ECO:0000313" key="7">
    <source>
        <dbReference type="Proteomes" id="UP001359485"/>
    </source>
</evidence>
<dbReference type="Gene3D" id="2.80.10.50">
    <property type="match status" value="2"/>
</dbReference>
<evidence type="ECO:0000313" key="6">
    <source>
        <dbReference type="EMBL" id="KAK6624124.1"/>
    </source>
</evidence>
<evidence type="ECO:0000259" key="5">
    <source>
        <dbReference type="Pfam" id="PF06268"/>
    </source>
</evidence>
<sequence>MSGFIENTVYKRPQNDRPSGSSEAGFHLVTLWLHDSHVEETNVEGLEIRRSESSMVSFPVCLTGVDVTANQDEISDHETFQLEFDWATKRWYLRTMQDRYWTLETGGGIQACGDKRSSNALFDLIWQNDGSLCFRANNGKFVATKRSGHLYANSDVVEESCKYFFYLINRPILVLKCDQGFVGYKSSSSTKLECNKATYETIRVERADKGVVYLKGHNDKYWHADSENVTADSDVPEGFYLELREPTRICIKSVHGEYLVANKNGGFRLGDGEYENATKWEY</sequence>
<feature type="domain" description="Fascin-like" evidence="5">
    <location>
        <begin position="64"/>
        <end position="160"/>
    </location>
</feature>
<comment type="subcellular location">
    <subcellularLocation>
        <location evidence="1">Cytoplasm</location>
    </subcellularLocation>
</comment>
<gene>
    <name evidence="6" type="ORF">RUM44_010982</name>
</gene>
<name>A0ABR1AQ95_POLSC</name>
<reference evidence="6 7" key="1">
    <citation type="submission" date="2023-09" db="EMBL/GenBank/DDBJ databases">
        <title>Genomes of two closely related lineages of the louse Polyplax serrata with different host specificities.</title>
        <authorList>
            <person name="Martinu J."/>
            <person name="Tarabai H."/>
            <person name="Stefka J."/>
            <person name="Hypsa V."/>
        </authorList>
    </citation>
    <scope>NUCLEOTIDE SEQUENCE [LARGE SCALE GENOMIC DNA]</scope>
    <source>
        <strain evidence="6">98ZLc_SE</strain>
    </source>
</reference>
<dbReference type="Pfam" id="PF06268">
    <property type="entry name" value="Fascin"/>
    <property type="match status" value="2"/>
</dbReference>
<feature type="region of interest" description="Disordered" evidence="4">
    <location>
        <begin position="1"/>
        <end position="21"/>
    </location>
</feature>
<keyword evidence="2" id="KW-0963">Cytoplasm</keyword>
<organism evidence="6 7">
    <name type="scientific">Polyplax serrata</name>
    <name type="common">Common mouse louse</name>
    <dbReference type="NCBI Taxonomy" id="468196"/>
    <lineage>
        <taxon>Eukaryota</taxon>
        <taxon>Metazoa</taxon>
        <taxon>Ecdysozoa</taxon>
        <taxon>Arthropoda</taxon>
        <taxon>Hexapoda</taxon>
        <taxon>Insecta</taxon>
        <taxon>Pterygota</taxon>
        <taxon>Neoptera</taxon>
        <taxon>Paraneoptera</taxon>
        <taxon>Psocodea</taxon>
        <taxon>Troctomorpha</taxon>
        <taxon>Phthiraptera</taxon>
        <taxon>Anoplura</taxon>
        <taxon>Polyplacidae</taxon>
        <taxon>Polyplax</taxon>
    </lineage>
</organism>
<proteinExistence type="predicted"/>
<evidence type="ECO:0000256" key="4">
    <source>
        <dbReference type="SAM" id="MobiDB-lite"/>
    </source>
</evidence>
<dbReference type="SUPFAM" id="SSF50405">
    <property type="entry name" value="Actin-crosslinking proteins"/>
    <property type="match status" value="2"/>
</dbReference>
<keyword evidence="7" id="KW-1185">Reference proteome</keyword>
<dbReference type="InterPro" id="IPR008999">
    <property type="entry name" value="Actin-crosslinking"/>
</dbReference>
<dbReference type="InterPro" id="IPR022768">
    <property type="entry name" value="Fascin-like_dom"/>
</dbReference>
<feature type="domain" description="Fascin-like" evidence="5">
    <location>
        <begin position="189"/>
        <end position="281"/>
    </location>
</feature>
<protein>
    <recommendedName>
        <fullName evidence="5">Fascin-like domain-containing protein</fullName>
    </recommendedName>
</protein>
<evidence type="ECO:0000256" key="2">
    <source>
        <dbReference type="ARBA" id="ARBA00022490"/>
    </source>
</evidence>
<keyword evidence="3" id="KW-0009">Actin-binding</keyword>